<dbReference type="Gene3D" id="3.40.50.720">
    <property type="entry name" value="NAD(P)-binding Rossmann-like Domain"/>
    <property type="match status" value="1"/>
</dbReference>
<evidence type="ECO:0000256" key="7">
    <source>
        <dbReference type="ARBA" id="ARBA00023098"/>
    </source>
</evidence>
<evidence type="ECO:0000256" key="10">
    <source>
        <dbReference type="ARBA" id="ARBA00068717"/>
    </source>
</evidence>
<dbReference type="GO" id="GO:0016020">
    <property type="term" value="C:membrane"/>
    <property type="evidence" value="ECO:0007669"/>
    <property type="project" value="UniProtKB-SubCell"/>
</dbReference>
<dbReference type="PRINTS" id="PR00080">
    <property type="entry name" value="SDRFAMILY"/>
</dbReference>
<keyword evidence="3" id="KW-0812">Transmembrane</keyword>
<keyword evidence="4" id="KW-0521">NADP</keyword>
<reference evidence="13 14" key="1">
    <citation type="journal article" date="2016" name="Nat. Commun.">
        <title>Ectomycorrhizal ecology is imprinted in the genome of the dominant symbiotic fungus Cenococcum geophilum.</title>
        <authorList>
            <consortium name="DOE Joint Genome Institute"/>
            <person name="Peter M."/>
            <person name="Kohler A."/>
            <person name="Ohm R.A."/>
            <person name="Kuo A."/>
            <person name="Krutzmann J."/>
            <person name="Morin E."/>
            <person name="Arend M."/>
            <person name="Barry K.W."/>
            <person name="Binder M."/>
            <person name="Choi C."/>
            <person name="Clum A."/>
            <person name="Copeland A."/>
            <person name="Grisel N."/>
            <person name="Haridas S."/>
            <person name="Kipfer T."/>
            <person name="LaButti K."/>
            <person name="Lindquist E."/>
            <person name="Lipzen A."/>
            <person name="Maire R."/>
            <person name="Meier B."/>
            <person name="Mihaltcheva S."/>
            <person name="Molinier V."/>
            <person name="Murat C."/>
            <person name="Poggeler S."/>
            <person name="Quandt C.A."/>
            <person name="Sperisen C."/>
            <person name="Tritt A."/>
            <person name="Tisserant E."/>
            <person name="Crous P.W."/>
            <person name="Henrissat B."/>
            <person name="Nehls U."/>
            <person name="Egli S."/>
            <person name="Spatafora J.W."/>
            <person name="Grigoriev I.V."/>
            <person name="Martin F.M."/>
        </authorList>
    </citation>
    <scope>NUCLEOTIDE SEQUENCE [LARGE SCALE GENOMIC DNA]</scope>
    <source>
        <strain evidence="13 14">CBS 207.34</strain>
    </source>
</reference>
<evidence type="ECO:0000313" key="13">
    <source>
        <dbReference type="EMBL" id="OCL08753.1"/>
    </source>
</evidence>
<dbReference type="Pfam" id="PF00106">
    <property type="entry name" value="adh_short"/>
    <property type="match status" value="1"/>
</dbReference>
<organism evidence="13 14">
    <name type="scientific">Glonium stellatum</name>
    <dbReference type="NCBI Taxonomy" id="574774"/>
    <lineage>
        <taxon>Eukaryota</taxon>
        <taxon>Fungi</taxon>
        <taxon>Dikarya</taxon>
        <taxon>Ascomycota</taxon>
        <taxon>Pezizomycotina</taxon>
        <taxon>Dothideomycetes</taxon>
        <taxon>Pleosporomycetidae</taxon>
        <taxon>Gloniales</taxon>
        <taxon>Gloniaceae</taxon>
        <taxon>Glonium</taxon>
    </lineage>
</organism>
<accession>A0A8E2F1W5</accession>
<gene>
    <name evidence="13" type="ORF">AOQ84DRAFT_317893</name>
</gene>
<evidence type="ECO:0000256" key="11">
    <source>
        <dbReference type="ARBA" id="ARBA00082544"/>
    </source>
</evidence>
<dbReference type="EMBL" id="KV749597">
    <property type="protein sequence ID" value="OCL08753.1"/>
    <property type="molecule type" value="Genomic_DNA"/>
</dbReference>
<dbReference type="Proteomes" id="UP000250140">
    <property type="component" value="Unassembled WGS sequence"/>
</dbReference>
<keyword evidence="8" id="KW-0472">Membrane</keyword>
<proteinExistence type="inferred from homology"/>
<dbReference type="OrthoDB" id="10253736at2759"/>
<evidence type="ECO:0000256" key="5">
    <source>
        <dbReference type="ARBA" id="ARBA00022989"/>
    </source>
</evidence>
<protein>
    <recommendedName>
        <fullName evidence="10">Short-chain dehydrogenase/reductase 3</fullName>
    </recommendedName>
    <alternativeName>
        <fullName evidence="11">Retinal short-chain dehydrogenase/reductase 1</fullName>
    </alternativeName>
</protein>
<dbReference type="PRINTS" id="PR00081">
    <property type="entry name" value="GDHRDH"/>
</dbReference>
<keyword evidence="5" id="KW-1133">Transmembrane helix</keyword>
<dbReference type="PANTHER" id="PTHR24322">
    <property type="entry name" value="PKSB"/>
    <property type="match status" value="1"/>
</dbReference>
<evidence type="ECO:0000256" key="6">
    <source>
        <dbReference type="ARBA" id="ARBA00023002"/>
    </source>
</evidence>
<evidence type="ECO:0000313" key="14">
    <source>
        <dbReference type="Proteomes" id="UP000250140"/>
    </source>
</evidence>
<evidence type="ECO:0000256" key="9">
    <source>
        <dbReference type="ARBA" id="ARBA00059620"/>
    </source>
</evidence>
<evidence type="ECO:0000256" key="1">
    <source>
        <dbReference type="ARBA" id="ARBA00004141"/>
    </source>
</evidence>
<dbReference type="SUPFAM" id="SSF51735">
    <property type="entry name" value="NAD(P)-binding Rossmann-fold domains"/>
    <property type="match status" value="1"/>
</dbReference>
<name>A0A8E2F1W5_9PEZI</name>
<evidence type="ECO:0000256" key="12">
    <source>
        <dbReference type="RuleBase" id="RU000363"/>
    </source>
</evidence>
<dbReference type="InterPro" id="IPR002347">
    <property type="entry name" value="SDR_fam"/>
</dbReference>
<evidence type="ECO:0000256" key="4">
    <source>
        <dbReference type="ARBA" id="ARBA00022857"/>
    </source>
</evidence>
<comment type="subcellular location">
    <subcellularLocation>
        <location evidence="1">Membrane</location>
        <topology evidence="1">Multi-pass membrane protein</topology>
    </subcellularLocation>
</comment>
<comment type="function">
    <text evidence="9">Catalyzes the reduction of all-trans-retinal to all-trans-retinol in the presence of NADPH.</text>
</comment>
<dbReference type="PANTHER" id="PTHR24322:SF736">
    <property type="entry name" value="RETINOL DEHYDROGENASE 10"/>
    <property type="match status" value="1"/>
</dbReference>
<evidence type="ECO:0000256" key="3">
    <source>
        <dbReference type="ARBA" id="ARBA00022692"/>
    </source>
</evidence>
<dbReference type="AlphaFoldDB" id="A0A8E2F1W5"/>
<evidence type="ECO:0000256" key="2">
    <source>
        <dbReference type="ARBA" id="ARBA00006484"/>
    </source>
</evidence>
<dbReference type="InterPro" id="IPR036291">
    <property type="entry name" value="NAD(P)-bd_dom_sf"/>
</dbReference>
<evidence type="ECO:0000256" key="8">
    <source>
        <dbReference type="ARBA" id="ARBA00023136"/>
    </source>
</evidence>
<comment type="similarity">
    <text evidence="2 12">Belongs to the short-chain dehydrogenases/reductases (SDR) family.</text>
</comment>
<dbReference type="FunFam" id="3.40.50.720:FF:000131">
    <property type="entry name" value="Short-chain dehydrogenase/reductase 3"/>
    <property type="match status" value="1"/>
</dbReference>
<keyword evidence="7" id="KW-0443">Lipid metabolism</keyword>
<sequence length="359" mass="38968">MSSIIKHVGPFLFGPVQNVALNPVLTGALLLALTQGPPAIRERLLHRVASLVDNTRVLGLAKTLKWLFALGLVARVNRVLNTAALNAWRWGSEKKRWDWKKEVAVVTGGCSGIGEAIVKGLMKKGIKVAVIDIQPLPDGLQSYADVKFYQCDITSSPAVQEAADWIRSDLGSPSILVNNAGIALAHTILDTSDEWLHKIFDVNLLSNFTTVKAFLPDMIAKNKGHIVTVASTGSFVSVAGLVDYSSTKAGVFAFHEGLNQELKHRYAAPAVLTTSVHPNWVRTPLVKSWENSLNKTKSDVLTPKTVADAIVNQILSCRGGQLIIPGNLAKLSGLRGWTNWLQELIRDGTSEAVYENPSK</sequence>
<keyword evidence="14" id="KW-1185">Reference proteome</keyword>
<dbReference type="GO" id="GO:0052650">
    <property type="term" value="F:all-trans-retinol dehydrogenase (NADP+) activity"/>
    <property type="evidence" value="ECO:0007669"/>
    <property type="project" value="UniProtKB-ARBA"/>
</dbReference>
<keyword evidence="6" id="KW-0560">Oxidoreductase</keyword>